<evidence type="ECO:0000256" key="4">
    <source>
        <dbReference type="RuleBase" id="RU003744"/>
    </source>
</evidence>
<evidence type="ECO:0000313" key="7">
    <source>
        <dbReference type="EMBL" id="NLR76662.1"/>
    </source>
</evidence>
<proteinExistence type="inferred from homology"/>
<organism evidence="7 8">
    <name type="scientific">Leeia aquatica</name>
    <dbReference type="NCBI Taxonomy" id="2725557"/>
    <lineage>
        <taxon>Bacteria</taxon>
        <taxon>Pseudomonadati</taxon>
        <taxon>Pseudomonadota</taxon>
        <taxon>Betaproteobacteria</taxon>
        <taxon>Neisseriales</taxon>
        <taxon>Leeiaceae</taxon>
        <taxon>Leeia</taxon>
    </lineage>
</organism>
<dbReference type="SMART" id="SM00062">
    <property type="entry name" value="PBPb"/>
    <property type="match status" value="1"/>
</dbReference>
<dbReference type="SUPFAM" id="SSF53850">
    <property type="entry name" value="Periplasmic binding protein-like II"/>
    <property type="match status" value="1"/>
</dbReference>
<dbReference type="GO" id="GO:0030313">
    <property type="term" value="C:cell envelope"/>
    <property type="evidence" value="ECO:0007669"/>
    <property type="project" value="UniProtKB-SubCell"/>
</dbReference>
<dbReference type="PANTHER" id="PTHR35936:SF13">
    <property type="entry name" value="HISTIDINE-BINDING PERIPLASMIC PROTEIN"/>
    <property type="match status" value="1"/>
</dbReference>
<comment type="caution">
    <text evidence="7">The sequence shown here is derived from an EMBL/GenBank/DDBJ whole genome shotgun (WGS) entry which is preliminary data.</text>
</comment>
<reference evidence="7 8" key="1">
    <citation type="submission" date="2020-04" db="EMBL/GenBank/DDBJ databases">
        <title>Draft genome of Leeia sp. IMCC25680.</title>
        <authorList>
            <person name="Song J."/>
            <person name="Cho J.-C."/>
        </authorList>
    </citation>
    <scope>NUCLEOTIDE SEQUENCE [LARGE SCALE GENOMIC DNA]</scope>
    <source>
        <strain evidence="7 8">IMCC25680</strain>
    </source>
</reference>
<dbReference type="RefSeq" id="WP_168878329.1">
    <property type="nucleotide sequence ID" value="NZ_JABAIM010000004.1"/>
</dbReference>
<dbReference type="Proteomes" id="UP000587991">
    <property type="component" value="Unassembled WGS sequence"/>
</dbReference>
<comment type="similarity">
    <text evidence="2 4">Belongs to the bacterial solute-binding protein 3 family.</text>
</comment>
<gene>
    <name evidence="7" type="ORF">HF682_15955</name>
</gene>
<evidence type="ECO:0000256" key="5">
    <source>
        <dbReference type="SAM" id="SignalP"/>
    </source>
</evidence>
<feature type="domain" description="Solute-binding protein family 3/N-terminal" evidence="6">
    <location>
        <begin position="23"/>
        <end position="251"/>
    </location>
</feature>
<dbReference type="AlphaFoldDB" id="A0A847SL53"/>
<feature type="signal peptide" evidence="5">
    <location>
        <begin position="1"/>
        <end position="18"/>
    </location>
</feature>
<dbReference type="InterPro" id="IPR001638">
    <property type="entry name" value="Solute-binding_3/MltF_N"/>
</dbReference>
<evidence type="ECO:0000256" key="3">
    <source>
        <dbReference type="ARBA" id="ARBA00022729"/>
    </source>
</evidence>
<dbReference type="Gene3D" id="3.40.190.10">
    <property type="entry name" value="Periplasmic binding protein-like II"/>
    <property type="match status" value="2"/>
</dbReference>
<accession>A0A847SL53</accession>
<dbReference type="Pfam" id="PF00497">
    <property type="entry name" value="SBP_bac_3"/>
    <property type="match status" value="1"/>
</dbReference>
<protein>
    <submittedName>
        <fullName evidence="7">Transporter substrate-binding domain-containing protein</fullName>
    </submittedName>
</protein>
<evidence type="ECO:0000256" key="1">
    <source>
        <dbReference type="ARBA" id="ARBA00004196"/>
    </source>
</evidence>
<dbReference type="InterPro" id="IPR018313">
    <property type="entry name" value="SBP_3_CS"/>
</dbReference>
<keyword evidence="8" id="KW-1185">Reference proteome</keyword>
<dbReference type="EMBL" id="JABAIM010000004">
    <property type="protein sequence ID" value="NLR76662.1"/>
    <property type="molecule type" value="Genomic_DNA"/>
</dbReference>
<dbReference type="PANTHER" id="PTHR35936">
    <property type="entry name" value="MEMBRANE-BOUND LYTIC MUREIN TRANSGLYCOSYLASE F"/>
    <property type="match status" value="1"/>
</dbReference>
<evidence type="ECO:0000259" key="6">
    <source>
        <dbReference type="SMART" id="SM00062"/>
    </source>
</evidence>
<sequence length="254" mass="28484">MKYFITLLTLFMFSTANSQTTATLKVGIDGAFPPYSEVLPDGSLKGFDVDIAKAICSELKRKCDLIRFDFDGMIPALSVKKLDMLVASMAITEERKKKVSFSDKYEGGYMVFYGRKDRKMEATPLGMKGKVIGVIRGSVQESYIKAEFASKGVRMTSYDDAEKALMDLAVGRTDAIFIEIGNAIEFKKRPSNAQLAIFGPKFDDKKYFGTGSGIAVRKEDRDLLIEINKAIAKIRTNGVYKSINDKYFEYDQYE</sequence>
<feature type="chain" id="PRO_5032863877" evidence="5">
    <location>
        <begin position="19"/>
        <end position="254"/>
    </location>
</feature>
<comment type="subcellular location">
    <subcellularLocation>
        <location evidence="1">Cell envelope</location>
    </subcellularLocation>
</comment>
<evidence type="ECO:0000313" key="8">
    <source>
        <dbReference type="Proteomes" id="UP000587991"/>
    </source>
</evidence>
<evidence type="ECO:0000256" key="2">
    <source>
        <dbReference type="ARBA" id="ARBA00010333"/>
    </source>
</evidence>
<dbReference type="PROSITE" id="PS01039">
    <property type="entry name" value="SBP_BACTERIAL_3"/>
    <property type="match status" value="1"/>
</dbReference>
<name>A0A847SL53_9NEIS</name>
<keyword evidence="3 5" id="KW-0732">Signal</keyword>